<gene>
    <name evidence="1" type="ORF">E2C01_070218</name>
</gene>
<accession>A0A5B7HS42</accession>
<dbReference type="AlphaFoldDB" id="A0A5B7HS42"/>
<dbReference type="Proteomes" id="UP000324222">
    <property type="component" value="Unassembled WGS sequence"/>
</dbReference>
<evidence type="ECO:0000313" key="2">
    <source>
        <dbReference type="Proteomes" id="UP000324222"/>
    </source>
</evidence>
<sequence length="131" mass="14363">MVPLYHGGPFPKLEFLKLELGISLIPFILVDILHWTDSVFPVSGRQLGQTKGGQGVFLVVDRTKDNSAHALLHILLLLLLRGAGGGIPRWGDRPILEFGEDECEIQSLSVVVTCCLQVTWSSTVTPSKLED</sequence>
<proteinExistence type="predicted"/>
<comment type="caution">
    <text evidence="1">The sequence shown here is derived from an EMBL/GenBank/DDBJ whole genome shotgun (WGS) entry which is preliminary data.</text>
</comment>
<reference evidence="1 2" key="1">
    <citation type="submission" date="2019-05" db="EMBL/GenBank/DDBJ databases">
        <title>Another draft genome of Portunus trituberculatus and its Hox gene families provides insights of decapod evolution.</title>
        <authorList>
            <person name="Jeong J.-H."/>
            <person name="Song I."/>
            <person name="Kim S."/>
            <person name="Choi T."/>
            <person name="Kim D."/>
            <person name="Ryu S."/>
            <person name="Kim W."/>
        </authorList>
    </citation>
    <scope>NUCLEOTIDE SEQUENCE [LARGE SCALE GENOMIC DNA]</scope>
    <source>
        <tissue evidence="1">Muscle</tissue>
    </source>
</reference>
<keyword evidence="2" id="KW-1185">Reference proteome</keyword>
<dbReference type="EMBL" id="VSRR010041934">
    <property type="protein sequence ID" value="MPC75821.1"/>
    <property type="molecule type" value="Genomic_DNA"/>
</dbReference>
<name>A0A5B7HS42_PORTR</name>
<organism evidence="1 2">
    <name type="scientific">Portunus trituberculatus</name>
    <name type="common">Swimming crab</name>
    <name type="synonym">Neptunus trituberculatus</name>
    <dbReference type="NCBI Taxonomy" id="210409"/>
    <lineage>
        <taxon>Eukaryota</taxon>
        <taxon>Metazoa</taxon>
        <taxon>Ecdysozoa</taxon>
        <taxon>Arthropoda</taxon>
        <taxon>Crustacea</taxon>
        <taxon>Multicrustacea</taxon>
        <taxon>Malacostraca</taxon>
        <taxon>Eumalacostraca</taxon>
        <taxon>Eucarida</taxon>
        <taxon>Decapoda</taxon>
        <taxon>Pleocyemata</taxon>
        <taxon>Brachyura</taxon>
        <taxon>Eubrachyura</taxon>
        <taxon>Portunoidea</taxon>
        <taxon>Portunidae</taxon>
        <taxon>Portuninae</taxon>
        <taxon>Portunus</taxon>
    </lineage>
</organism>
<protein>
    <submittedName>
        <fullName evidence="1">Uncharacterized protein</fullName>
    </submittedName>
</protein>
<evidence type="ECO:0000313" key="1">
    <source>
        <dbReference type="EMBL" id="MPC75821.1"/>
    </source>
</evidence>